<evidence type="ECO:0000256" key="2">
    <source>
        <dbReference type="ARBA" id="ARBA00022679"/>
    </source>
</evidence>
<dbReference type="GO" id="GO:0005840">
    <property type="term" value="C:ribosome"/>
    <property type="evidence" value="ECO:0007669"/>
    <property type="project" value="UniProtKB-KW"/>
</dbReference>
<keyword evidence="3 4" id="KW-0949">S-adenosyl-L-methionine</keyword>
<dbReference type="Gene3D" id="3.40.50.150">
    <property type="entry name" value="Vaccinia Virus protein VP39"/>
    <property type="match status" value="1"/>
</dbReference>
<dbReference type="InterPro" id="IPR007848">
    <property type="entry name" value="Small_mtfrase_dom"/>
</dbReference>
<dbReference type="InterPro" id="IPR002052">
    <property type="entry name" value="DNA_methylase_N6_adenine_CS"/>
</dbReference>
<dbReference type="InterPro" id="IPR029063">
    <property type="entry name" value="SAM-dependent_MTases_sf"/>
</dbReference>
<protein>
    <recommendedName>
        <fullName evidence="4">Ribosomal protein uL3 glutamine methyltransferase</fullName>
        <shortName evidence="4">uL3 MTase</shortName>
        <ecNumber evidence="4">2.1.1.298</ecNumber>
    </recommendedName>
    <alternativeName>
        <fullName evidence="4">N5-glutamine methyltransferase PrmB</fullName>
    </alternativeName>
</protein>
<dbReference type="PROSITE" id="PS00092">
    <property type="entry name" value="N6_MTASE"/>
    <property type="match status" value="1"/>
</dbReference>
<dbReference type="SUPFAM" id="SSF53335">
    <property type="entry name" value="S-adenosyl-L-methionine-dependent methyltransferases"/>
    <property type="match status" value="1"/>
</dbReference>
<evidence type="ECO:0000259" key="5">
    <source>
        <dbReference type="Pfam" id="PF05175"/>
    </source>
</evidence>
<dbReference type="Gene3D" id="1.10.8.10">
    <property type="entry name" value="DNA helicase RuvA subunit, C-terminal domain"/>
    <property type="match status" value="1"/>
</dbReference>
<dbReference type="Pfam" id="PF17827">
    <property type="entry name" value="PrmC_N"/>
    <property type="match status" value="1"/>
</dbReference>
<evidence type="ECO:0000256" key="1">
    <source>
        <dbReference type="ARBA" id="ARBA00022603"/>
    </source>
</evidence>
<dbReference type="PIRSF" id="PIRSF037167">
    <property type="entry name" value="Mtase_YfcB_prd"/>
    <property type="match status" value="1"/>
</dbReference>
<dbReference type="RefSeq" id="WP_086061389.1">
    <property type="nucleotide sequence ID" value="NZ_CP039544.1"/>
</dbReference>
<comment type="function">
    <text evidence="4">Methylates ribosomal protein uL3 on a specific glutamine residue.</text>
</comment>
<name>A0A2U2BH15_ALCFA</name>
<reference evidence="7 8" key="2">
    <citation type="submission" date="2018-05" db="EMBL/GenBank/DDBJ databases">
        <authorList>
            <person name="Lanie J.A."/>
            <person name="Ng W.-L."/>
            <person name="Kazmierczak K.M."/>
            <person name="Andrzejewski T.M."/>
            <person name="Davidsen T.M."/>
            <person name="Wayne K.J."/>
            <person name="Tettelin H."/>
            <person name="Glass J.I."/>
            <person name="Rusch D."/>
            <person name="Podicherti R."/>
            <person name="Tsui H.-C.T."/>
            <person name="Winkler M.E."/>
        </authorList>
    </citation>
    <scope>NUCLEOTIDE SEQUENCE [LARGE SCALE GENOMIC DNA]</scope>
    <source>
        <strain evidence="7 8">YBY</strain>
    </source>
</reference>
<keyword evidence="7" id="KW-0689">Ribosomal protein</keyword>
<dbReference type="GO" id="GO:0005829">
    <property type="term" value="C:cytosol"/>
    <property type="evidence" value="ECO:0007669"/>
    <property type="project" value="TreeGrafter"/>
</dbReference>
<feature type="domain" description="Release factor glutamine methyltransferase N-terminal" evidence="6">
    <location>
        <begin position="41"/>
        <end position="100"/>
    </location>
</feature>
<proteinExistence type="inferred from homology"/>
<keyword evidence="7" id="KW-0687">Ribonucleoprotein</keyword>
<comment type="catalytic activity">
    <reaction evidence="4">
        <text>L-glutaminyl-[ribosomal protein uL3] + S-adenosyl-L-methionine = N(5)-methyl-L-glutaminyl-[ribosomal protein uL3] + S-adenosyl-L-homocysteine + H(+)</text>
        <dbReference type="Rhea" id="RHEA:45020"/>
        <dbReference type="Rhea" id="RHEA-COMP:11063"/>
        <dbReference type="Rhea" id="RHEA-COMP:11064"/>
        <dbReference type="ChEBI" id="CHEBI:15378"/>
        <dbReference type="ChEBI" id="CHEBI:30011"/>
        <dbReference type="ChEBI" id="CHEBI:57856"/>
        <dbReference type="ChEBI" id="CHEBI:59789"/>
        <dbReference type="ChEBI" id="CHEBI:61891"/>
        <dbReference type="EC" id="2.1.1.298"/>
    </reaction>
</comment>
<evidence type="ECO:0000256" key="3">
    <source>
        <dbReference type="ARBA" id="ARBA00022691"/>
    </source>
</evidence>
<evidence type="ECO:0000313" key="8">
    <source>
        <dbReference type="Proteomes" id="UP000245216"/>
    </source>
</evidence>
<dbReference type="GO" id="GO:0003676">
    <property type="term" value="F:nucleic acid binding"/>
    <property type="evidence" value="ECO:0007669"/>
    <property type="project" value="InterPro"/>
</dbReference>
<dbReference type="InterPro" id="IPR004556">
    <property type="entry name" value="HemK-like"/>
</dbReference>
<dbReference type="NCBIfam" id="TIGR03533">
    <property type="entry name" value="L3_gln_methyl"/>
    <property type="match status" value="1"/>
</dbReference>
<dbReference type="HAMAP" id="MF_02125">
    <property type="entry name" value="L3_methyltr_PrmB"/>
    <property type="match status" value="1"/>
</dbReference>
<dbReference type="EC" id="2.1.1.298" evidence="4"/>
<organism evidence="7 8">
    <name type="scientific">Alcaligenes faecalis</name>
    <dbReference type="NCBI Taxonomy" id="511"/>
    <lineage>
        <taxon>Bacteria</taxon>
        <taxon>Pseudomonadati</taxon>
        <taxon>Pseudomonadota</taxon>
        <taxon>Betaproteobacteria</taxon>
        <taxon>Burkholderiales</taxon>
        <taxon>Alcaligenaceae</taxon>
        <taxon>Alcaligenes</taxon>
    </lineage>
</organism>
<dbReference type="AlphaFoldDB" id="A0A2U2BH15"/>
<feature type="domain" description="Methyltransferase small" evidence="5">
    <location>
        <begin position="126"/>
        <end position="223"/>
    </location>
</feature>
<keyword evidence="1 4" id="KW-0489">Methyltransferase</keyword>
<reference evidence="7 8" key="1">
    <citation type="submission" date="2018-05" db="EMBL/GenBank/DDBJ databases">
        <title>Genome Sequence of an Efficient Indole-Degrading Bacterium, Alcaligenes sp.YBY.</title>
        <authorList>
            <person name="Yang B."/>
        </authorList>
    </citation>
    <scope>NUCLEOTIDE SEQUENCE [LARGE SCALE GENOMIC DNA]</scope>
    <source>
        <strain evidence="7 8">YBY</strain>
    </source>
</reference>
<dbReference type="PANTHER" id="PTHR47806:SF1">
    <property type="entry name" value="RIBOSOMAL PROTEIN UL3 GLUTAMINE METHYLTRANSFERASE"/>
    <property type="match status" value="1"/>
</dbReference>
<keyword evidence="2 4" id="KW-0808">Transferase</keyword>
<comment type="caution">
    <text evidence="7">The sequence shown here is derived from an EMBL/GenBank/DDBJ whole genome shotgun (WGS) entry which is preliminary data.</text>
</comment>
<evidence type="ECO:0000313" key="7">
    <source>
        <dbReference type="EMBL" id="PWE13267.1"/>
    </source>
</evidence>
<dbReference type="NCBIfam" id="TIGR00536">
    <property type="entry name" value="hemK_fam"/>
    <property type="match status" value="1"/>
</dbReference>
<dbReference type="InterPro" id="IPR040758">
    <property type="entry name" value="PrmC_N"/>
</dbReference>
<dbReference type="Proteomes" id="UP000245216">
    <property type="component" value="Unassembled WGS sequence"/>
</dbReference>
<dbReference type="EMBL" id="QEXO01000004">
    <property type="protein sequence ID" value="PWE13267.1"/>
    <property type="molecule type" value="Genomic_DNA"/>
</dbReference>
<dbReference type="GO" id="GO:0036009">
    <property type="term" value="F:protein-glutamine N-methyltransferase activity"/>
    <property type="evidence" value="ECO:0007669"/>
    <property type="project" value="UniProtKB-UniRule"/>
</dbReference>
<gene>
    <name evidence="4" type="primary">prmB</name>
    <name evidence="7" type="ORF">DF183_15730</name>
</gene>
<dbReference type="GO" id="GO:0032259">
    <property type="term" value="P:methylation"/>
    <property type="evidence" value="ECO:0007669"/>
    <property type="project" value="UniProtKB-KW"/>
</dbReference>
<sequence length="307" mass="34076">MLSPCIDNSSLLEAQQELRTVRDLLRWSVSQFNRCQLAFGHGSDNAWDEAAYLLLHTLHLPLDTLDPYLDATVLESERAAYLALVARRCNERVPAAYLTGEAWLQGHRFRVTADTIVPRSPIAELLAEQLQPWIADPDAIYNALDLCTGSGCLAILTALAFPQAQVDAVDLSDAALEVAQSNIDAFELNDRMSLYKSDLLDQLPPAAYDLIICNPPYVNEQSMQNLPKEYQHEPQLALAGGDDGMDLVRRILEAAPNFLSPEGVLVLEIGNEYDNFVAAFPELEPIWLSTETAEDQILLLSREQLAL</sequence>
<dbReference type="STRING" id="511.UZ73_16815"/>
<evidence type="ECO:0000256" key="4">
    <source>
        <dbReference type="HAMAP-Rule" id="MF_02125"/>
    </source>
</evidence>
<dbReference type="InterPro" id="IPR017127">
    <property type="entry name" value="Ribosome_uL3_MTase"/>
</dbReference>
<accession>A0A2U2BH15</accession>
<comment type="similarity">
    <text evidence="4">Belongs to the protein N5-glutamine methyltransferase family. PrmB subfamily.</text>
</comment>
<dbReference type="Pfam" id="PF05175">
    <property type="entry name" value="MTS"/>
    <property type="match status" value="1"/>
</dbReference>
<evidence type="ECO:0000259" key="6">
    <source>
        <dbReference type="Pfam" id="PF17827"/>
    </source>
</evidence>
<dbReference type="PANTHER" id="PTHR47806">
    <property type="entry name" value="50S RIBOSOMAL PROTEIN L3 GLUTAMINE METHYLTRANSFERASE"/>
    <property type="match status" value="1"/>
</dbReference>
<dbReference type="CDD" id="cd02440">
    <property type="entry name" value="AdoMet_MTases"/>
    <property type="match status" value="1"/>
</dbReference>